<dbReference type="Proteomes" id="UP000647235">
    <property type="component" value="Unassembled WGS sequence"/>
</dbReference>
<evidence type="ECO:0000256" key="9">
    <source>
        <dbReference type="HAMAP-Rule" id="MF_00125"/>
    </source>
</evidence>
<accession>A0ABR7EQP6</accession>
<evidence type="ECO:0000313" key="11">
    <source>
        <dbReference type="EMBL" id="MBC5663683.1"/>
    </source>
</evidence>
<evidence type="ECO:0000256" key="8">
    <source>
        <dbReference type="ARBA" id="ARBA00025246"/>
    </source>
</evidence>
<dbReference type="InterPro" id="IPR004516">
    <property type="entry name" value="HisRS/HisZ"/>
</dbReference>
<organism evidence="11 12">
    <name type="scientific">Dorea hominis</name>
    <dbReference type="NCBI Taxonomy" id="2763040"/>
    <lineage>
        <taxon>Bacteria</taxon>
        <taxon>Bacillati</taxon>
        <taxon>Bacillota</taxon>
        <taxon>Clostridia</taxon>
        <taxon>Lachnospirales</taxon>
        <taxon>Lachnospiraceae</taxon>
        <taxon>Dorea</taxon>
    </lineage>
</organism>
<evidence type="ECO:0000256" key="1">
    <source>
        <dbReference type="ARBA" id="ARBA00004496"/>
    </source>
</evidence>
<dbReference type="InterPro" id="IPR045864">
    <property type="entry name" value="aa-tRNA-synth_II/BPL/LPL"/>
</dbReference>
<dbReference type="HAMAP" id="MF_00125">
    <property type="entry name" value="HisZ"/>
    <property type="match status" value="1"/>
</dbReference>
<protein>
    <recommendedName>
        <fullName evidence="4 9">ATP phosphoribosyltransferase regulatory subunit</fullName>
    </recommendedName>
</protein>
<proteinExistence type="inferred from homology"/>
<dbReference type="PROSITE" id="PS50862">
    <property type="entry name" value="AA_TRNA_LIGASE_II"/>
    <property type="match status" value="1"/>
</dbReference>
<dbReference type="PIRSF" id="PIRSF001549">
    <property type="entry name" value="His-tRNA_synth"/>
    <property type="match status" value="1"/>
</dbReference>
<dbReference type="PANTHER" id="PTHR43707">
    <property type="entry name" value="HISTIDYL-TRNA SYNTHETASE"/>
    <property type="match status" value="1"/>
</dbReference>
<evidence type="ECO:0000256" key="6">
    <source>
        <dbReference type="ARBA" id="ARBA00022605"/>
    </source>
</evidence>
<dbReference type="SUPFAM" id="SSF55681">
    <property type="entry name" value="Class II aaRS and biotin synthetases"/>
    <property type="match status" value="1"/>
</dbReference>
<dbReference type="PANTHER" id="PTHR43707:SF6">
    <property type="entry name" value="ATP PHOSPHORIBOSYLTRANSFERASE REGULATORY SUBUNIT"/>
    <property type="match status" value="1"/>
</dbReference>
<comment type="caution">
    <text evidence="11">The sequence shown here is derived from an EMBL/GenBank/DDBJ whole genome shotgun (WGS) entry which is preliminary data.</text>
</comment>
<dbReference type="InterPro" id="IPR041715">
    <property type="entry name" value="HisRS-like_core"/>
</dbReference>
<evidence type="ECO:0000256" key="5">
    <source>
        <dbReference type="ARBA" id="ARBA00022490"/>
    </source>
</evidence>
<keyword evidence="5 9" id="KW-0963">Cytoplasm</keyword>
<comment type="pathway">
    <text evidence="2 9">Amino-acid biosynthesis; L-histidine biosynthesis; L-histidine from 5-phospho-alpha-D-ribose 1-diphosphate: step 1/9.</text>
</comment>
<dbReference type="Pfam" id="PF13393">
    <property type="entry name" value="tRNA-synt_His"/>
    <property type="match status" value="1"/>
</dbReference>
<keyword evidence="6 9" id="KW-0028">Amino-acid biosynthesis</keyword>
<name>A0ABR7EQP6_9FIRM</name>
<evidence type="ECO:0000256" key="4">
    <source>
        <dbReference type="ARBA" id="ARBA00020397"/>
    </source>
</evidence>
<keyword evidence="12" id="KW-1185">Reference proteome</keyword>
<evidence type="ECO:0000313" key="12">
    <source>
        <dbReference type="Proteomes" id="UP000647235"/>
    </source>
</evidence>
<keyword evidence="11" id="KW-0808">Transferase</keyword>
<keyword evidence="11" id="KW-0328">Glycosyltransferase</keyword>
<reference evidence="11 12" key="1">
    <citation type="submission" date="2020-08" db="EMBL/GenBank/DDBJ databases">
        <title>Genome public.</title>
        <authorList>
            <person name="Liu C."/>
            <person name="Sun Q."/>
        </authorList>
    </citation>
    <scope>NUCLEOTIDE SEQUENCE [LARGE SCALE GENOMIC DNA]</scope>
    <source>
        <strain evidence="11 12">NSJ-36</strain>
    </source>
</reference>
<dbReference type="NCBIfam" id="TIGR00443">
    <property type="entry name" value="hisZ_biosyn_reg"/>
    <property type="match status" value="1"/>
</dbReference>
<comment type="subcellular location">
    <subcellularLocation>
        <location evidence="1 9">Cytoplasm</location>
    </subcellularLocation>
</comment>
<dbReference type="RefSeq" id="WP_118519370.1">
    <property type="nucleotide sequence ID" value="NZ_JACOOY010000001.1"/>
</dbReference>
<comment type="subunit">
    <text evidence="9">Heteromultimer composed of HisG and HisZ subunits.</text>
</comment>
<evidence type="ECO:0000256" key="3">
    <source>
        <dbReference type="ARBA" id="ARBA00005539"/>
    </source>
</evidence>
<dbReference type="EMBL" id="JACOOY010000001">
    <property type="protein sequence ID" value="MBC5663683.1"/>
    <property type="molecule type" value="Genomic_DNA"/>
</dbReference>
<dbReference type="InterPro" id="IPR004517">
    <property type="entry name" value="HisZ"/>
</dbReference>
<gene>
    <name evidence="9 11" type="primary">hisZ</name>
    <name evidence="11" type="ORF">H8S07_00055</name>
</gene>
<comment type="miscellaneous">
    <text evidence="9">This function is generally fulfilled by the C-terminal part of HisG, which is missing in some bacteria such as this one.</text>
</comment>
<dbReference type="Gene3D" id="3.30.930.10">
    <property type="entry name" value="Bira Bifunctional Protein, Domain 2"/>
    <property type="match status" value="1"/>
</dbReference>
<feature type="domain" description="Aminoacyl-transfer RNA synthetases class-II family profile" evidence="10">
    <location>
        <begin position="25"/>
        <end position="323"/>
    </location>
</feature>
<evidence type="ECO:0000256" key="7">
    <source>
        <dbReference type="ARBA" id="ARBA00023102"/>
    </source>
</evidence>
<dbReference type="GO" id="GO:0016757">
    <property type="term" value="F:glycosyltransferase activity"/>
    <property type="evidence" value="ECO:0007669"/>
    <property type="project" value="UniProtKB-KW"/>
</dbReference>
<comment type="similarity">
    <text evidence="3 9">Belongs to the class-II aminoacyl-tRNA synthetase family. HisZ subfamily.</text>
</comment>
<sequence length="419" mass="47286">MKKVLHTPEGVRDIYNVECGKKLALESRLKKTFHLYGYHDIQTPMFEYFDVFRKEIGTTASKDLYKFFDKDGNTLALRPDITPSVARAAATLFGEEEVPIRLCYTGNTFINHSNYQGRLREVTQMGAELIGDDSVEADAEMLALVIESMLTIGVKEFQISVGNVDFFQSLIEDASLDEDARERVIELINNRNYFGVEEYLDSILVKRSSKEAFAALGEMVGGVEILSQAKDLAPNSAGIMAIRRLEHIYDILKLYGMEKFVTFDLSMTGTYGYYTGIVFRGYTFGTGDAIVKGGRYDHLLEKFGKKSPSIGFAIVIDELMNAMNRQKLRIVYTRKNTIILYDEGKTKQAVMLAKDFRNKAKNVELIKKADGKILEEYITYGKEYYAGNLVYIREDGEVVMINLVTGEHKIAGNGKKTTS</sequence>
<dbReference type="InterPro" id="IPR006195">
    <property type="entry name" value="aa-tRNA-synth_II"/>
</dbReference>
<comment type="function">
    <text evidence="8 9">Required for the first step of histidine biosynthesis. May allow the feedback regulation of ATP phosphoribosyltransferase activity by histidine.</text>
</comment>
<evidence type="ECO:0000256" key="2">
    <source>
        <dbReference type="ARBA" id="ARBA00004667"/>
    </source>
</evidence>
<evidence type="ECO:0000259" key="10">
    <source>
        <dbReference type="PROSITE" id="PS50862"/>
    </source>
</evidence>
<keyword evidence="7 9" id="KW-0368">Histidine biosynthesis</keyword>
<dbReference type="CDD" id="cd00773">
    <property type="entry name" value="HisRS-like_core"/>
    <property type="match status" value="1"/>
</dbReference>